<dbReference type="OrthoDB" id="8943878at2759"/>
<protein>
    <submittedName>
        <fullName evidence="2">Uncharacterized protein si:dkey-246e1.3</fullName>
    </submittedName>
</protein>
<dbReference type="FunCoup" id="A0A8N7TEA7">
    <property type="interactions" value="1"/>
</dbReference>
<dbReference type="KEGG" id="dre:567989"/>
<organism evidence="1 2">
    <name type="scientific">Danio rerio</name>
    <name type="common">Zebrafish</name>
    <name type="synonym">Brachydanio rerio</name>
    <dbReference type="NCBI Taxonomy" id="7955"/>
    <lineage>
        <taxon>Eukaryota</taxon>
        <taxon>Metazoa</taxon>
        <taxon>Chordata</taxon>
        <taxon>Craniata</taxon>
        <taxon>Vertebrata</taxon>
        <taxon>Euteleostomi</taxon>
        <taxon>Actinopterygii</taxon>
        <taxon>Neopterygii</taxon>
        <taxon>Teleostei</taxon>
        <taxon>Ostariophysi</taxon>
        <taxon>Cypriniformes</taxon>
        <taxon>Danionidae</taxon>
        <taxon>Danioninae</taxon>
        <taxon>Danio</taxon>
    </lineage>
</organism>
<sequence>MSLTGITPSPNGTASFETDNTETQATLYEVKMFNITLSAVALFILAVAGIISCFSYLRHRRKYKRARVYESAVSCELPEEPVDVTSAVKTDRFHNPLALFRRLEGPKDNSRIHYIYTNPLPVGHEEDRTPPYTVSTHTPLTLQDYANDPSSGIILTPPIFYMQL</sequence>
<dbReference type="AGR" id="ZFIN:ZDB-GENE-070705-416"/>
<evidence type="ECO:0000313" key="3">
    <source>
        <dbReference type="ZFIN" id="ZDB-GENE-070705-416"/>
    </source>
</evidence>
<reference evidence="2" key="1">
    <citation type="submission" date="2025-08" db="UniProtKB">
        <authorList>
            <consortium name="RefSeq"/>
        </authorList>
    </citation>
    <scope>IDENTIFICATION</scope>
    <source>
        <strain evidence="2">Tuebingen</strain>
        <tissue evidence="2">Fibroblasts and whole tissue</tissue>
    </source>
</reference>
<gene>
    <name evidence="2 3" type="primary">si:dkey-246e1.3</name>
</gene>
<dbReference type="GeneID" id="567989"/>
<accession>A0A8N7TEA7</accession>
<dbReference type="Proteomes" id="UP000000437">
    <property type="component" value="Chromosome 22"/>
</dbReference>
<name>A0A8N7TEA7_DANRE</name>
<dbReference type="ZFIN" id="ZDB-GENE-070705-416">
    <property type="gene designation" value="si:dkey-246e1.3"/>
</dbReference>
<evidence type="ECO:0000313" key="2">
    <source>
        <dbReference type="RefSeq" id="XP_706429.3"/>
    </source>
</evidence>
<keyword evidence="1" id="KW-1185">Reference proteome</keyword>
<dbReference type="RefSeq" id="XP_706429.3">
    <property type="nucleotide sequence ID" value="XM_701337.9"/>
</dbReference>
<proteinExistence type="predicted"/>
<dbReference type="AlphaFoldDB" id="A0A8N7TEA7"/>
<evidence type="ECO:0000313" key="1">
    <source>
        <dbReference type="Proteomes" id="UP000000437"/>
    </source>
</evidence>